<dbReference type="Proteomes" id="UP000036305">
    <property type="component" value="Unassembled WGS sequence"/>
</dbReference>
<dbReference type="GO" id="GO:0006355">
    <property type="term" value="P:regulation of DNA-templated transcription"/>
    <property type="evidence" value="ECO:0007669"/>
    <property type="project" value="InterPro"/>
</dbReference>
<sequence length="205" mass="23459">MKKINIAINTRNTFLRESLVAIVNELISRSGNLKAAFSYKHNDFLDKDIIIAEVLPGEIYLCNTSIKNRKKNSSVIILHSYDKLPEKELIVNCLKGVIFVSIKAVNIDKMFEIIAHELKRSELLPLTQRIDSPLICTNCPHKMLSKSQVAVATGIIHGFDIGKISALNKVTPKTITWHKSKIMEKYSLNNNYDFFQFINLLKERW</sequence>
<dbReference type="Proteomes" id="UP001249822">
    <property type="component" value="Unassembled WGS sequence"/>
</dbReference>
<reference evidence="4" key="3">
    <citation type="journal article" date="2023" name="Front. Microbiol.">
        <title>Genomic characterization of carbapenem-resistant Klebsiella oxytoca complex in China: a multi-center study.</title>
        <authorList>
            <person name="Wan W."/>
            <person name="Yang X."/>
            <person name="Yu H."/>
            <person name="Wang M."/>
            <person name="Jia W."/>
            <person name="Huang B."/>
            <person name="Qu F."/>
            <person name="Shan B."/>
            <person name="Tang Y.W."/>
            <person name="Chen L."/>
            <person name="Du H."/>
        </authorList>
    </citation>
    <scope>NUCLEOTIDE SEQUENCE</scope>
    <source>
        <strain evidence="4">HD1688</strain>
    </source>
</reference>
<organism evidence="4 7">
    <name type="scientific">Klebsiella michiganensis</name>
    <dbReference type="NCBI Taxonomy" id="1134687"/>
    <lineage>
        <taxon>Bacteria</taxon>
        <taxon>Pseudomonadati</taxon>
        <taxon>Pseudomonadota</taxon>
        <taxon>Gammaproteobacteria</taxon>
        <taxon>Enterobacterales</taxon>
        <taxon>Enterobacteriaceae</taxon>
        <taxon>Klebsiella/Raoultella group</taxon>
        <taxon>Klebsiella</taxon>
    </lineage>
</organism>
<dbReference type="EMBL" id="JAQSKY010000001">
    <property type="protein sequence ID" value="MDS7897568.1"/>
    <property type="molecule type" value="Genomic_DNA"/>
</dbReference>
<dbReference type="AlphaFoldDB" id="A0A0J2H0Z5"/>
<accession>A0A0J2H0Z5</accession>
<dbReference type="InterPro" id="IPR016032">
    <property type="entry name" value="Sig_transdc_resp-reg_C-effctor"/>
</dbReference>
<dbReference type="Proteomes" id="UP001060345">
    <property type="component" value="Chromosome"/>
</dbReference>
<dbReference type="EMBL" id="LEUS01000028">
    <property type="protein sequence ID" value="KLY27847.1"/>
    <property type="molecule type" value="Genomic_DNA"/>
</dbReference>
<feature type="domain" description="HTH luxR-type" evidence="2">
    <location>
        <begin position="141"/>
        <end position="198"/>
    </location>
</feature>
<evidence type="ECO:0000313" key="7">
    <source>
        <dbReference type="Proteomes" id="UP001249822"/>
    </source>
</evidence>
<dbReference type="InterPro" id="IPR000792">
    <property type="entry name" value="Tscrpt_reg_LuxR_C"/>
</dbReference>
<proteinExistence type="predicted"/>
<reference evidence="5" key="2">
    <citation type="submission" date="2022-08" db="EMBL/GenBank/DDBJ databases">
        <title>Genomic characterization and comparative genomic analysis of a strain of klebsiella michiganensis carrying blaKPC-2 isolated from the blood of children with very preterm bloodstream infection.</title>
        <authorList>
            <person name="Zhang N."/>
        </authorList>
    </citation>
    <scope>NUCLEOTIDE SEQUENCE</scope>
    <source>
        <strain evidence="5">BSI-KPN166</strain>
    </source>
</reference>
<gene>
    <name evidence="5" type="ORF">NP224_09380</name>
    <name evidence="4" type="ORF">PTQ40_00985</name>
    <name evidence="3" type="ORF">SK91_05309</name>
</gene>
<reference evidence="4" key="4">
    <citation type="submission" date="2023-01" db="EMBL/GenBank/DDBJ databases">
        <authorList>
            <person name="Du H."/>
            <person name="Wan W."/>
        </authorList>
    </citation>
    <scope>NUCLEOTIDE SEQUENCE</scope>
    <source>
        <strain evidence="4">HD1688</strain>
    </source>
</reference>
<keyword evidence="1" id="KW-0238">DNA-binding</keyword>
<protein>
    <submittedName>
        <fullName evidence="4">Transcriptional regulator</fullName>
    </submittedName>
</protein>
<evidence type="ECO:0000256" key="1">
    <source>
        <dbReference type="ARBA" id="ARBA00023125"/>
    </source>
</evidence>
<dbReference type="KEGG" id="kom:HR38_23355"/>
<evidence type="ECO:0000313" key="3">
    <source>
        <dbReference type="EMBL" id="KLY27847.1"/>
    </source>
</evidence>
<evidence type="ECO:0000313" key="4">
    <source>
        <dbReference type="EMBL" id="MDS7897568.1"/>
    </source>
</evidence>
<keyword evidence="6" id="KW-1185">Reference proteome</keyword>
<dbReference type="SUPFAM" id="SSF46894">
    <property type="entry name" value="C-terminal effector domain of the bipartite response regulators"/>
    <property type="match status" value="1"/>
</dbReference>
<dbReference type="InterPro" id="IPR036388">
    <property type="entry name" value="WH-like_DNA-bd_sf"/>
</dbReference>
<evidence type="ECO:0000259" key="2">
    <source>
        <dbReference type="SMART" id="SM00421"/>
    </source>
</evidence>
<evidence type="ECO:0000313" key="6">
    <source>
        <dbReference type="Proteomes" id="UP000036305"/>
    </source>
</evidence>
<dbReference type="RefSeq" id="WP_032751889.1">
    <property type="nucleotide sequence ID" value="NZ_CABEJA010000006.1"/>
</dbReference>
<dbReference type="EMBL" id="CP102103">
    <property type="protein sequence ID" value="UWZ75889.1"/>
    <property type="molecule type" value="Genomic_DNA"/>
</dbReference>
<dbReference type="GO" id="GO:0003677">
    <property type="term" value="F:DNA binding"/>
    <property type="evidence" value="ECO:0007669"/>
    <property type="project" value="UniProtKB-KW"/>
</dbReference>
<name>A0A0J2H0Z5_9ENTR</name>
<reference evidence="3 6" key="1">
    <citation type="submission" date="2015-06" db="EMBL/GenBank/DDBJ databases">
        <title>The Genome Sequence of None.</title>
        <authorList>
            <consortium name="The Broad Institute Genomics Platform"/>
            <consortium name="The Broad Institute Genome Sequencing Center for Infectious Disease"/>
            <person name="Earl A.M."/>
            <person name="Onderdonk A.B."/>
            <person name="Kirby J."/>
            <person name="Ferraro M.J."/>
            <person name="Huang S."/>
            <person name="Spencer M."/>
            <person name="Fodor A."/>
            <person name="Hooper D."/>
            <person name="Dekker J."/>
            <person name="O'Brien T."/>
            <person name="Quan V."/>
            <person name="Gombosev A."/>
            <person name="Delaney M."/>
            <person name="DuBois A."/>
            <person name="Ernst C."/>
            <person name="Kim D.S."/>
            <person name="Rossman W."/>
            <person name="Gohs F."/>
            <person name="Petruso H."/>
            <person name="Nozar T."/>
            <person name="Mougeot F."/>
            <person name="Manson-McGuire A."/>
            <person name="Young S."/>
            <person name="Abouelleil A."/>
            <person name="Cao P."/>
            <person name="Chapman S.B."/>
            <person name="Griggs A."/>
            <person name="Priest M."/>
            <person name="Shea T."/>
            <person name="Wortman I."/>
            <person name="Wortman J.R."/>
            <person name="Nusbaum C."/>
            <person name="Birren B."/>
        </authorList>
    </citation>
    <scope>NUCLEOTIDE SEQUENCE [LARGE SCALE GENOMIC DNA]</scope>
    <source>
        <strain evidence="3 6">MGH87</strain>
    </source>
</reference>
<evidence type="ECO:0000313" key="5">
    <source>
        <dbReference type="EMBL" id="UWZ75889.1"/>
    </source>
</evidence>
<dbReference type="Gene3D" id="1.10.10.10">
    <property type="entry name" value="Winged helix-like DNA-binding domain superfamily/Winged helix DNA-binding domain"/>
    <property type="match status" value="1"/>
</dbReference>
<dbReference type="SMART" id="SM00421">
    <property type="entry name" value="HTH_LUXR"/>
    <property type="match status" value="1"/>
</dbReference>